<dbReference type="InterPro" id="IPR011711">
    <property type="entry name" value="GntR_C"/>
</dbReference>
<evidence type="ECO:0000313" key="6">
    <source>
        <dbReference type="Proteomes" id="UP000540506"/>
    </source>
</evidence>
<sequence length="236" mass="25774">MVSDERGMTGEFSAIAADRGRLGRTSAAQRVAELLCEHITEGRLAPGTRLSEEALGEALAVSRNTLREAFRLLVDQRLLVHELNRGVFVRVLRPEDVADIFTLRLALELVGVRSAPHAAPQRMAAVRVALANAEAAEERGDWVAVGTADLRFHQAIAALAGSERIDDCMERLLAELRLAFGAVSDAQALHEPFLRWNQALAGLLESGARDDVEVELTRYLDDARRVIVNAMTETTG</sequence>
<dbReference type="SUPFAM" id="SSF46785">
    <property type="entry name" value="Winged helix' DNA-binding domain"/>
    <property type="match status" value="1"/>
</dbReference>
<dbReference type="SMART" id="SM00345">
    <property type="entry name" value="HTH_GNTR"/>
    <property type="match status" value="1"/>
</dbReference>
<keyword evidence="3" id="KW-0804">Transcription</keyword>
<reference evidence="5 6" key="1">
    <citation type="submission" date="2020-08" db="EMBL/GenBank/DDBJ databases">
        <title>Sequencing the genomes of 1000 actinobacteria strains.</title>
        <authorList>
            <person name="Klenk H.-P."/>
        </authorList>
    </citation>
    <scope>NUCLEOTIDE SEQUENCE [LARGE SCALE GENOMIC DNA]</scope>
    <source>
        <strain evidence="5 6">DSM 41654</strain>
    </source>
</reference>
<dbReference type="Proteomes" id="UP000540506">
    <property type="component" value="Unassembled WGS sequence"/>
</dbReference>
<dbReference type="Pfam" id="PF00392">
    <property type="entry name" value="GntR"/>
    <property type="match status" value="1"/>
</dbReference>
<evidence type="ECO:0000313" key="5">
    <source>
        <dbReference type="EMBL" id="MBB4921129.1"/>
    </source>
</evidence>
<protein>
    <submittedName>
        <fullName evidence="5">DNA-binding GntR family transcriptional regulator</fullName>
    </submittedName>
</protein>
<dbReference type="GO" id="GO:0003700">
    <property type="term" value="F:DNA-binding transcription factor activity"/>
    <property type="evidence" value="ECO:0007669"/>
    <property type="project" value="InterPro"/>
</dbReference>
<evidence type="ECO:0000256" key="3">
    <source>
        <dbReference type="ARBA" id="ARBA00023163"/>
    </source>
</evidence>
<evidence type="ECO:0000256" key="1">
    <source>
        <dbReference type="ARBA" id="ARBA00023015"/>
    </source>
</evidence>
<dbReference type="Gene3D" id="1.20.120.530">
    <property type="entry name" value="GntR ligand-binding domain-like"/>
    <property type="match status" value="1"/>
</dbReference>
<dbReference type="Gene3D" id="1.10.10.10">
    <property type="entry name" value="Winged helix-like DNA-binding domain superfamily/Winged helix DNA-binding domain"/>
    <property type="match status" value="1"/>
</dbReference>
<keyword evidence="6" id="KW-1185">Reference proteome</keyword>
<dbReference type="PROSITE" id="PS50949">
    <property type="entry name" value="HTH_GNTR"/>
    <property type="match status" value="1"/>
</dbReference>
<dbReference type="CDD" id="cd07377">
    <property type="entry name" value="WHTH_GntR"/>
    <property type="match status" value="1"/>
</dbReference>
<evidence type="ECO:0000259" key="4">
    <source>
        <dbReference type="PROSITE" id="PS50949"/>
    </source>
</evidence>
<dbReference type="SUPFAM" id="SSF48008">
    <property type="entry name" value="GntR ligand-binding domain-like"/>
    <property type="match status" value="1"/>
</dbReference>
<dbReference type="RefSeq" id="WP_312897068.1">
    <property type="nucleotide sequence ID" value="NZ_JACHJV010000001.1"/>
</dbReference>
<dbReference type="EMBL" id="JACHJV010000001">
    <property type="protein sequence ID" value="MBB4921129.1"/>
    <property type="molecule type" value="Genomic_DNA"/>
</dbReference>
<gene>
    <name evidence="5" type="ORF">FHR34_000122</name>
</gene>
<dbReference type="AlphaFoldDB" id="A0A7W7QWN8"/>
<dbReference type="GO" id="GO:0003677">
    <property type="term" value="F:DNA binding"/>
    <property type="evidence" value="ECO:0007669"/>
    <property type="project" value="UniProtKB-KW"/>
</dbReference>
<evidence type="ECO:0000256" key="2">
    <source>
        <dbReference type="ARBA" id="ARBA00023125"/>
    </source>
</evidence>
<accession>A0A7W7QWN8</accession>
<dbReference type="InterPro" id="IPR000524">
    <property type="entry name" value="Tscrpt_reg_HTH_GntR"/>
</dbReference>
<dbReference type="PANTHER" id="PTHR43537">
    <property type="entry name" value="TRANSCRIPTIONAL REGULATOR, GNTR FAMILY"/>
    <property type="match status" value="1"/>
</dbReference>
<keyword evidence="1" id="KW-0805">Transcription regulation</keyword>
<dbReference type="Pfam" id="PF07729">
    <property type="entry name" value="FCD"/>
    <property type="match status" value="1"/>
</dbReference>
<keyword evidence="2 5" id="KW-0238">DNA-binding</keyword>
<organism evidence="5 6">
    <name type="scientific">Kitasatospora kifunensis</name>
    <name type="common">Streptomyces kifunensis</name>
    <dbReference type="NCBI Taxonomy" id="58351"/>
    <lineage>
        <taxon>Bacteria</taxon>
        <taxon>Bacillati</taxon>
        <taxon>Actinomycetota</taxon>
        <taxon>Actinomycetes</taxon>
        <taxon>Kitasatosporales</taxon>
        <taxon>Streptomycetaceae</taxon>
        <taxon>Kitasatospora</taxon>
    </lineage>
</organism>
<feature type="domain" description="HTH gntR-type" evidence="4">
    <location>
        <begin position="25"/>
        <end position="92"/>
    </location>
</feature>
<dbReference type="InterPro" id="IPR036388">
    <property type="entry name" value="WH-like_DNA-bd_sf"/>
</dbReference>
<name>A0A7W7QWN8_KITKI</name>
<dbReference type="PANTHER" id="PTHR43537:SF45">
    <property type="entry name" value="GNTR FAMILY REGULATORY PROTEIN"/>
    <property type="match status" value="1"/>
</dbReference>
<comment type="caution">
    <text evidence="5">The sequence shown here is derived from an EMBL/GenBank/DDBJ whole genome shotgun (WGS) entry which is preliminary data.</text>
</comment>
<proteinExistence type="predicted"/>
<dbReference type="InterPro" id="IPR008920">
    <property type="entry name" value="TF_FadR/GntR_C"/>
</dbReference>
<dbReference type="SMART" id="SM00895">
    <property type="entry name" value="FCD"/>
    <property type="match status" value="1"/>
</dbReference>
<dbReference type="InterPro" id="IPR036390">
    <property type="entry name" value="WH_DNA-bd_sf"/>
</dbReference>